<sequence>MTSSYTRGLVTVAIMPVFAYLKLPPNASLVLTNGSVHVDLTTFFAPDMAFNVVAGPRTYYNTLALVLDAPCVDGSSGTNYGVQLEAFVPTAQEDTILEANATSEKQDLCGRDQSQHIACAYIPTAPRESMYAFGRPVARIVVNPGSQSAEGCTGWLWGSAGHLITNHHCIGSEADALSAQFQFVAESYLCQGKRDGMCAGVTEAITATLIYTNATLDYSLVKLQGDLPAKYGYLQAAPRPATVGMPVYMPQHPRGGCKLLSYLNDDNQFTSISSLAASGCDSKGGYAYNLDTDGGSSGSPVLNKDSNTVVALHYCGATACRNAGIPMLWIAQDLGRHNLLPPNAIASGAPPLVPPFSDPTVSPYGTNLPGVGSPFTKQAVVDGVIVQSGSFSDGWVTNVDHITFQLAAPGVVIVDVLSFERDGYKQAFADVNDDCRIAYVDTMIHVFSNDSAVQYTPYTNDDVDSVDPSAGKADGSISTYDSYLVAVLPAGAHTVAVGATNLALADARRGRNGYPYTQLLGCAGVATESGDSGAYRVTLSATVPLTIKHSTAVPKVAECAMEGEAALIRQCEAILDASYDMR</sequence>
<dbReference type="GO" id="GO:0006508">
    <property type="term" value="P:proteolysis"/>
    <property type="evidence" value="ECO:0007669"/>
    <property type="project" value="UniProtKB-KW"/>
</dbReference>
<accession>T0QAT9</accession>
<dbReference type="NCBIfam" id="NF038127">
    <property type="entry name" value="FDP_fam"/>
    <property type="match status" value="1"/>
</dbReference>
<evidence type="ECO:0000256" key="4">
    <source>
        <dbReference type="ARBA" id="ARBA00022801"/>
    </source>
</evidence>
<keyword evidence="9" id="KW-1185">Reference proteome</keyword>
<dbReference type="PRINTS" id="PR00839">
    <property type="entry name" value="V8PROTEASE"/>
</dbReference>
<dbReference type="RefSeq" id="XP_008611846.1">
    <property type="nucleotide sequence ID" value="XM_008613624.1"/>
</dbReference>
<comment type="similarity">
    <text evidence="1 7">Belongs to the peptidase S1B family.</text>
</comment>
<evidence type="ECO:0000256" key="7">
    <source>
        <dbReference type="RuleBase" id="RU004296"/>
    </source>
</evidence>
<proteinExistence type="inferred from homology"/>
<dbReference type="OrthoDB" id="100767at2759"/>
<protein>
    <recommendedName>
        <fullName evidence="7">Serine protease</fullName>
        <ecNumber evidence="7">3.4.21.-</ecNumber>
    </recommendedName>
</protein>
<evidence type="ECO:0000256" key="3">
    <source>
        <dbReference type="ARBA" id="ARBA00022729"/>
    </source>
</evidence>
<evidence type="ECO:0000256" key="6">
    <source>
        <dbReference type="ARBA" id="ARBA00023026"/>
    </source>
</evidence>
<evidence type="ECO:0000256" key="2">
    <source>
        <dbReference type="ARBA" id="ARBA00022670"/>
    </source>
</evidence>
<gene>
    <name evidence="8" type="ORF">SDRG_07770</name>
</gene>
<dbReference type="OMA" id="YPPELYT"/>
<keyword evidence="6" id="KW-0843">Virulence</keyword>
<dbReference type="AlphaFoldDB" id="T0QAT9"/>
<dbReference type="PANTHER" id="PTHR36234:SF5">
    <property type="entry name" value="LYSYL ENDOPEPTIDASE"/>
    <property type="match status" value="1"/>
</dbReference>
<keyword evidence="2 7" id="KW-0645">Protease</keyword>
<dbReference type="InterPro" id="IPR043504">
    <property type="entry name" value="Peptidase_S1_PA_chymotrypsin"/>
</dbReference>
<dbReference type="InParanoid" id="T0QAT9"/>
<keyword evidence="4 7" id="KW-0378">Hydrolase</keyword>
<name>T0QAT9_SAPDV</name>
<evidence type="ECO:0000313" key="9">
    <source>
        <dbReference type="Proteomes" id="UP000030762"/>
    </source>
</evidence>
<dbReference type="SUPFAM" id="SSF50494">
    <property type="entry name" value="Trypsin-like serine proteases"/>
    <property type="match status" value="1"/>
</dbReference>
<reference evidence="8 9" key="1">
    <citation type="submission" date="2012-04" db="EMBL/GenBank/DDBJ databases">
        <title>The Genome Sequence of Saprolegnia declina VS20.</title>
        <authorList>
            <consortium name="The Broad Institute Genome Sequencing Platform"/>
            <person name="Russ C."/>
            <person name="Nusbaum C."/>
            <person name="Tyler B."/>
            <person name="van West P."/>
            <person name="Dieguez-Uribeondo J."/>
            <person name="de Bruijn I."/>
            <person name="Tripathy S."/>
            <person name="Jiang R."/>
            <person name="Young S.K."/>
            <person name="Zeng Q."/>
            <person name="Gargeya S."/>
            <person name="Fitzgerald M."/>
            <person name="Haas B."/>
            <person name="Abouelleil A."/>
            <person name="Alvarado L."/>
            <person name="Arachchi H.M."/>
            <person name="Berlin A."/>
            <person name="Chapman S.B."/>
            <person name="Goldberg J."/>
            <person name="Griggs A."/>
            <person name="Gujja S."/>
            <person name="Hansen M."/>
            <person name="Howarth C."/>
            <person name="Imamovic A."/>
            <person name="Larimer J."/>
            <person name="McCowen C."/>
            <person name="Montmayeur A."/>
            <person name="Murphy C."/>
            <person name="Neiman D."/>
            <person name="Pearson M."/>
            <person name="Priest M."/>
            <person name="Roberts A."/>
            <person name="Saif S."/>
            <person name="Shea T."/>
            <person name="Sisk P."/>
            <person name="Sykes S."/>
            <person name="Wortman J."/>
            <person name="Nusbaum C."/>
            <person name="Birren B."/>
        </authorList>
    </citation>
    <scope>NUCLEOTIDE SEQUENCE [LARGE SCALE GENOMIC DNA]</scope>
    <source>
        <strain evidence="8 9">VS20</strain>
    </source>
</reference>
<dbReference type="EMBL" id="JH767153">
    <property type="protein sequence ID" value="EQC34974.1"/>
    <property type="molecule type" value="Genomic_DNA"/>
</dbReference>
<dbReference type="VEuPathDB" id="FungiDB:SDRG_07770"/>
<dbReference type="GeneID" id="19948497"/>
<evidence type="ECO:0000313" key="8">
    <source>
        <dbReference type="EMBL" id="EQC34974.1"/>
    </source>
</evidence>
<evidence type="ECO:0000256" key="1">
    <source>
        <dbReference type="ARBA" id="ARBA00008764"/>
    </source>
</evidence>
<dbReference type="Gene3D" id="2.40.10.10">
    <property type="entry name" value="Trypsin-like serine proteases"/>
    <property type="match status" value="2"/>
</dbReference>
<dbReference type="Proteomes" id="UP000030762">
    <property type="component" value="Unassembled WGS sequence"/>
</dbReference>
<dbReference type="Pfam" id="PF13365">
    <property type="entry name" value="Trypsin_2"/>
    <property type="match status" value="1"/>
</dbReference>
<keyword evidence="3" id="KW-0732">Signal</keyword>
<dbReference type="InterPro" id="IPR009003">
    <property type="entry name" value="Peptidase_S1_PA"/>
</dbReference>
<evidence type="ECO:0000256" key="5">
    <source>
        <dbReference type="ARBA" id="ARBA00022825"/>
    </source>
</evidence>
<dbReference type="GO" id="GO:0008236">
    <property type="term" value="F:serine-type peptidase activity"/>
    <property type="evidence" value="ECO:0007669"/>
    <property type="project" value="UniProtKB-KW"/>
</dbReference>
<dbReference type="InterPro" id="IPR008256">
    <property type="entry name" value="Peptidase_S1B"/>
</dbReference>
<dbReference type="eggNOG" id="ENOG502RY6F">
    <property type="taxonomic scope" value="Eukaryota"/>
</dbReference>
<organism evidence="8 9">
    <name type="scientific">Saprolegnia diclina (strain VS20)</name>
    <dbReference type="NCBI Taxonomy" id="1156394"/>
    <lineage>
        <taxon>Eukaryota</taxon>
        <taxon>Sar</taxon>
        <taxon>Stramenopiles</taxon>
        <taxon>Oomycota</taxon>
        <taxon>Saprolegniomycetes</taxon>
        <taxon>Saprolegniales</taxon>
        <taxon>Saprolegniaceae</taxon>
        <taxon>Saprolegnia</taxon>
    </lineage>
</organism>
<keyword evidence="5 7" id="KW-0720">Serine protease</keyword>
<dbReference type="EC" id="3.4.21.-" evidence="7"/>
<dbReference type="PANTHER" id="PTHR36234">
    <property type="entry name" value="LYSYL ENDOPEPTIDASE"/>
    <property type="match status" value="1"/>
</dbReference>